<keyword evidence="3" id="KW-1185">Reference proteome</keyword>
<dbReference type="RefSeq" id="WP_379583522.1">
    <property type="nucleotide sequence ID" value="NZ_JBHUFV010000106.1"/>
</dbReference>
<evidence type="ECO:0000313" key="2">
    <source>
        <dbReference type="EMBL" id="MFD1940374.1"/>
    </source>
</evidence>
<feature type="region of interest" description="Disordered" evidence="1">
    <location>
        <begin position="1"/>
        <end position="26"/>
    </location>
</feature>
<dbReference type="Proteomes" id="UP001597368">
    <property type="component" value="Unassembled WGS sequence"/>
</dbReference>
<comment type="caution">
    <text evidence="2">The sequence shown here is derived from an EMBL/GenBank/DDBJ whole genome shotgun (WGS) entry which is preliminary data.</text>
</comment>
<accession>A0ABW4TGG6</accession>
<sequence length="41" mass="4733">MRRRRPEPRPFSRAQQQAIHSAADYQQPLTEAEATLLLSVI</sequence>
<evidence type="ECO:0000313" key="3">
    <source>
        <dbReference type="Proteomes" id="UP001597368"/>
    </source>
</evidence>
<proteinExistence type="predicted"/>
<gene>
    <name evidence="2" type="ORF">ACFSKW_53850</name>
</gene>
<name>A0ABW4TGG6_9ACTN</name>
<protein>
    <submittedName>
        <fullName evidence="2">Uncharacterized protein</fullName>
    </submittedName>
</protein>
<evidence type="ECO:0000256" key="1">
    <source>
        <dbReference type="SAM" id="MobiDB-lite"/>
    </source>
</evidence>
<organism evidence="2 3">
    <name type="scientific">Nonomuraea mangrovi</name>
    <dbReference type="NCBI Taxonomy" id="2316207"/>
    <lineage>
        <taxon>Bacteria</taxon>
        <taxon>Bacillati</taxon>
        <taxon>Actinomycetota</taxon>
        <taxon>Actinomycetes</taxon>
        <taxon>Streptosporangiales</taxon>
        <taxon>Streptosporangiaceae</taxon>
        <taxon>Nonomuraea</taxon>
    </lineage>
</organism>
<dbReference type="EMBL" id="JBHUFV010000106">
    <property type="protein sequence ID" value="MFD1940374.1"/>
    <property type="molecule type" value="Genomic_DNA"/>
</dbReference>
<reference evidence="3" key="1">
    <citation type="journal article" date="2019" name="Int. J. Syst. Evol. Microbiol.">
        <title>The Global Catalogue of Microorganisms (GCM) 10K type strain sequencing project: providing services to taxonomists for standard genome sequencing and annotation.</title>
        <authorList>
            <consortium name="The Broad Institute Genomics Platform"/>
            <consortium name="The Broad Institute Genome Sequencing Center for Infectious Disease"/>
            <person name="Wu L."/>
            <person name="Ma J."/>
        </authorList>
    </citation>
    <scope>NUCLEOTIDE SEQUENCE [LARGE SCALE GENOMIC DNA]</scope>
    <source>
        <strain evidence="3">ICMP 6774ER</strain>
    </source>
</reference>